<evidence type="ECO:0000256" key="1">
    <source>
        <dbReference type="SAM" id="MobiDB-lite"/>
    </source>
</evidence>
<organism evidence="2 3">
    <name type="scientific">Paramarasmius palmivorus</name>
    <dbReference type="NCBI Taxonomy" id="297713"/>
    <lineage>
        <taxon>Eukaryota</taxon>
        <taxon>Fungi</taxon>
        <taxon>Dikarya</taxon>
        <taxon>Basidiomycota</taxon>
        <taxon>Agaricomycotina</taxon>
        <taxon>Agaricomycetes</taxon>
        <taxon>Agaricomycetidae</taxon>
        <taxon>Agaricales</taxon>
        <taxon>Marasmiineae</taxon>
        <taxon>Marasmiaceae</taxon>
        <taxon>Paramarasmius</taxon>
    </lineage>
</organism>
<feature type="region of interest" description="Disordered" evidence="1">
    <location>
        <begin position="127"/>
        <end position="176"/>
    </location>
</feature>
<dbReference type="Proteomes" id="UP001383192">
    <property type="component" value="Unassembled WGS sequence"/>
</dbReference>
<keyword evidence="3" id="KW-1185">Reference proteome</keyword>
<evidence type="ECO:0000313" key="3">
    <source>
        <dbReference type="Proteomes" id="UP001383192"/>
    </source>
</evidence>
<comment type="caution">
    <text evidence="2">The sequence shown here is derived from an EMBL/GenBank/DDBJ whole genome shotgun (WGS) entry which is preliminary data.</text>
</comment>
<dbReference type="EMBL" id="JAYKXP010000044">
    <property type="protein sequence ID" value="KAK7037832.1"/>
    <property type="molecule type" value="Genomic_DNA"/>
</dbReference>
<feature type="region of interest" description="Disordered" evidence="1">
    <location>
        <begin position="26"/>
        <end position="51"/>
    </location>
</feature>
<gene>
    <name evidence="2" type="ORF">VNI00_010793</name>
</gene>
<dbReference type="AlphaFoldDB" id="A0AAW0CFI8"/>
<feature type="compositionally biased region" description="Polar residues" evidence="1">
    <location>
        <begin position="137"/>
        <end position="148"/>
    </location>
</feature>
<name>A0AAW0CFI8_9AGAR</name>
<sequence length="299" mass="33400">MSRPRPTLIDEETRARFRQYELDLMKPRLPGQGLSSSERSRRYRDRKRAEKGLPVIPTADSQEKVALHGQNHCLRRSKGKLRVIQYAIGDSERSTTAASLKSEFQDVITFEHYRPGDEGVEVIETRTEDDHEESSLDENSPAPSTSSAKRAGSEGSTVSNASTSSTTNTNLGDGNLEEDSIYKPWVAFIMYATRTHRSAFRRIYPASNVNKKTFASIDELTSIRDISSVTFSPTLSFDVDIASSPRLTAVEWETEPDLNAPEIPSEITPHLLVPSIRIREVATDIFAIALALELRMELG</sequence>
<reference evidence="2 3" key="1">
    <citation type="submission" date="2024-01" db="EMBL/GenBank/DDBJ databases">
        <title>A draft genome for a cacao thread blight-causing isolate of Paramarasmius palmivorus.</title>
        <authorList>
            <person name="Baruah I.K."/>
            <person name="Bukari Y."/>
            <person name="Amoako-Attah I."/>
            <person name="Meinhardt L.W."/>
            <person name="Bailey B.A."/>
            <person name="Cohen S.P."/>
        </authorList>
    </citation>
    <scope>NUCLEOTIDE SEQUENCE [LARGE SCALE GENOMIC DNA]</scope>
    <source>
        <strain evidence="2 3">GH-12</strain>
    </source>
</reference>
<feature type="compositionally biased region" description="Low complexity" evidence="1">
    <location>
        <begin position="156"/>
        <end position="170"/>
    </location>
</feature>
<proteinExistence type="predicted"/>
<protein>
    <submittedName>
        <fullName evidence="2">Uncharacterized protein</fullName>
    </submittedName>
</protein>
<accession>A0AAW0CFI8</accession>
<evidence type="ECO:0000313" key="2">
    <source>
        <dbReference type="EMBL" id="KAK7037832.1"/>
    </source>
</evidence>